<dbReference type="AlphaFoldDB" id="A0A2I7SG82"/>
<dbReference type="Proteomes" id="UP000236592">
    <property type="component" value="Chromosome"/>
</dbReference>
<accession>A0A2I7SG82</accession>
<keyword evidence="4" id="KW-1185">Reference proteome</keyword>
<dbReference type="InterPro" id="IPR010982">
    <property type="entry name" value="Lambda_DNA-bd_dom_sf"/>
</dbReference>
<dbReference type="SMART" id="SM00530">
    <property type="entry name" value="HTH_XRE"/>
    <property type="match status" value="1"/>
</dbReference>
<dbReference type="GO" id="GO:0003700">
    <property type="term" value="F:DNA-binding transcription factor activity"/>
    <property type="evidence" value="ECO:0007669"/>
    <property type="project" value="TreeGrafter"/>
</dbReference>
<dbReference type="Pfam" id="PF01381">
    <property type="entry name" value="HTH_3"/>
    <property type="match status" value="1"/>
</dbReference>
<dbReference type="PROSITE" id="PS50943">
    <property type="entry name" value="HTH_CROC1"/>
    <property type="match status" value="1"/>
</dbReference>
<dbReference type="InterPro" id="IPR050807">
    <property type="entry name" value="TransReg_Diox_bact_type"/>
</dbReference>
<sequence>MKTNETLLSGIGNNIRSLRKARKFSQVEMAKKVGVSISQYRRLEGGEANVSVSILVNIASFLEVSLDLLVHGESISTENDTIELKEPELIEKMKELEALTGEDKKLAHKVLDLLIAKKQLNDIVAHIHK</sequence>
<dbReference type="PANTHER" id="PTHR46797">
    <property type="entry name" value="HTH-TYPE TRANSCRIPTIONAL REGULATOR"/>
    <property type="match status" value="1"/>
</dbReference>
<dbReference type="InterPro" id="IPR001387">
    <property type="entry name" value="Cro/C1-type_HTH"/>
</dbReference>
<name>A0A2I7SG82_9FLAO</name>
<reference evidence="4" key="1">
    <citation type="submission" date="2018-01" db="EMBL/GenBank/DDBJ databases">
        <title>Complete genome of Tamlana sp. UJ94.</title>
        <authorList>
            <person name="Jung J."/>
            <person name="Chung D."/>
            <person name="Bae S.S."/>
            <person name="Baek K."/>
        </authorList>
    </citation>
    <scope>NUCLEOTIDE SEQUENCE [LARGE SCALE GENOMIC DNA]</scope>
    <source>
        <strain evidence="4">UJ94</strain>
    </source>
</reference>
<dbReference type="KEGG" id="taj:C1A40_05280"/>
<dbReference type="Gene3D" id="1.10.260.40">
    <property type="entry name" value="lambda repressor-like DNA-binding domains"/>
    <property type="match status" value="1"/>
</dbReference>
<proteinExistence type="predicted"/>
<organism evidence="3 4">
    <name type="scientific">Pseudotamlana carrageenivorans</name>
    <dbReference type="NCBI Taxonomy" id="2069432"/>
    <lineage>
        <taxon>Bacteria</taxon>
        <taxon>Pseudomonadati</taxon>
        <taxon>Bacteroidota</taxon>
        <taxon>Flavobacteriia</taxon>
        <taxon>Flavobacteriales</taxon>
        <taxon>Flavobacteriaceae</taxon>
        <taxon>Pseudotamlana</taxon>
    </lineage>
</organism>
<dbReference type="RefSeq" id="WP_102994980.1">
    <property type="nucleotide sequence ID" value="NZ_CP025938.1"/>
</dbReference>
<dbReference type="GO" id="GO:0003677">
    <property type="term" value="F:DNA binding"/>
    <property type="evidence" value="ECO:0007669"/>
    <property type="project" value="UniProtKB-KW"/>
</dbReference>
<evidence type="ECO:0000256" key="1">
    <source>
        <dbReference type="ARBA" id="ARBA00023125"/>
    </source>
</evidence>
<dbReference type="PANTHER" id="PTHR46797:SF1">
    <property type="entry name" value="METHYLPHOSPHONATE SYNTHASE"/>
    <property type="match status" value="1"/>
</dbReference>
<feature type="domain" description="HTH cro/C1-type" evidence="2">
    <location>
        <begin position="15"/>
        <end position="69"/>
    </location>
</feature>
<dbReference type="OrthoDB" id="800066at2"/>
<gene>
    <name evidence="3" type="ORF">C1A40_05280</name>
</gene>
<evidence type="ECO:0000313" key="4">
    <source>
        <dbReference type="Proteomes" id="UP000236592"/>
    </source>
</evidence>
<protein>
    <recommendedName>
        <fullName evidence="2">HTH cro/C1-type domain-containing protein</fullName>
    </recommendedName>
</protein>
<dbReference type="SUPFAM" id="SSF47413">
    <property type="entry name" value="lambda repressor-like DNA-binding domains"/>
    <property type="match status" value="1"/>
</dbReference>
<evidence type="ECO:0000313" key="3">
    <source>
        <dbReference type="EMBL" id="AUS04916.1"/>
    </source>
</evidence>
<keyword evidence="1" id="KW-0238">DNA-binding</keyword>
<evidence type="ECO:0000259" key="2">
    <source>
        <dbReference type="PROSITE" id="PS50943"/>
    </source>
</evidence>
<dbReference type="CDD" id="cd00093">
    <property type="entry name" value="HTH_XRE"/>
    <property type="match status" value="1"/>
</dbReference>
<dbReference type="EMBL" id="CP025938">
    <property type="protein sequence ID" value="AUS04916.1"/>
    <property type="molecule type" value="Genomic_DNA"/>
</dbReference>
<dbReference type="GO" id="GO:0005829">
    <property type="term" value="C:cytosol"/>
    <property type="evidence" value="ECO:0007669"/>
    <property type="project" value="TreeGrafter"/>
</dbReference>